<dbReference type="InterPro" id="IPR005828">
    <property type="entry name" value="MFS_sugar_transport-like"/>
</dbReference>
<dbReference type="InterPro" id="IPR050360">
    <property type="entry name" value="MFS_Sugar_Transporters"/>
</dbReference>
<dbReference type="InterPro" id="IPR020846">
    <property type="entry name" value="MFS_dom"/>
</dbReference>
<keyword evidence="11" id="KW-1185">Reference proteome</keyword>
<keyword evidence="3 7" id="KW-0812">Transmembrane</keyword>
<feature type="transmembrane region" description="Helical" evidence="7">
    <location>
        <begin position="184"/>
        <end position="202"/>
    </location>
</feature>
<feature type="signal peptide" evidence="8">
    <location>
        <begin position="1"/>
        <end position="22"/>
    </location>
</feature>
<name>A0A9P8ML52_9HYPO</name>
<dbReference type="Pfam" id="PF00083">
    <property type="entry name" value="Sugar_tr"/>
    <property type="match status" value="2"/>
</dbReference>
<dbReference type="GeneID" id="68359733"/>
<dbReference type="RefSeq" id="XP_044715817.1">
    <property type="nucleotide sequence ID" value="XM_044869075.1"/>
</dbReference>
<comment type="subcellular location">
    <subcellularLocation>
        <location evidence="1">Membrane</location>
        <topology evidence="1">Multi-pass membrane protein</topology>
    </subcellularLocation>
</comment>
<dbReference type="SUPFAM" id="SSF103473">
    <property type="entry name" value="MFS general substrate transporter"/>
    <property type="match status" value="2"/>
</dbReference>
<sequence length="487" mass="53395">MPLTWKHMRGSVLFFLINAVAATALIFEGYSQGIFGAVSETPGFIRMADIGRDGVVTNSTKQGGLAAAYYFGAMWGCFVGRWVADKVGRKRGVFVGTIFGILGAALQAASRSPDMFLCARVVAGIGIGFMNAVILPWVSELSPSHNRGSSFSLVFVANYLGIVIAYWVNIGIRNSNADFRWRFPLAWMVVPLLVVDAALPFLPESPRWLIANGQRGQAIEILCKLRGDLSPVDAGITNEVERLDAIVEATHHQRNDLINVVLGGRYSGRLHLGRRAALGLALQWIQQWSGILAIVTWAGTLFTLAGSDSNKMLQLRTRACHSGRGQQQPHLSLYIRFFTMFNLIPCWIYGTEIWPQEIRAKGYSFTIFGWATGCGSTQFLIPIMLSRLTYGTYVFFGAINIAAVPVVWLLFPETANKSLEEVSLLFASDSLLATENTREFHRRVDAAGGHVATAVRRLLDEVDGRAGPGSGANAREHRENHEGEGEA</sequence>
<dbReference type="PANTHER" id="PTHR48022:SF44">
    <property type="entry name" value="SUGAR TRANSPORTER, PUTATIVE (AFU_ORTHOLOGUE AFUA_4G14610)-RELATED"/>
    <property type="match status" value="1"/>
</dbReference>
<evidence type="ECO:0000256" key="5">
    <source>
        <dbReference type="ARBA" id="ARBA00023136"/>
    </source>
</evidence>
<keyword evidence="10" id="KW-0813">Transport</keyword>
<feature type="transmembrane region" description="Helical" evidence="7">
    <location>
        <begin position="284"/>
        <end position="305"/>
    </location>
</feature>
<reference evidence="10" key="1">
    <citation type="submission" date="2021-09" db="EMBL/GenBank/DDBJ databases">
        <title>A high-quality genome of the endoparasitic fungus Hirsutella rhossiliensis with a comparison of Hirsutella genomes reveals transposable elements contributing to genome size variation.</title>
        <authorList>
            <person name="Lin R."/>
            <person name="Jiao Y."/>
            <person name="Sun X."/>
            <person name="Ling J."/>
            <person name="Xie B."/>
            <person name="Cheng X."/>
        </authorList>
    </citation>
    <scope>NUCLEOTIDE SEQUENCE</scope>
    <source>
        <strain evidence="10">HR02</strain>
    </source>
</reference>
<keyword evidence="10" id="KW-0762">Sugar transport</keyword>
<feature type="transmembrane region" description="Helical" evidence="7">
    <location>
        <begin position="121"/>
        <end position="139"/>
    </location>
</feature>
<dbReference type="InterPro" id="IPR036259">
    <property type="entry name" value="MFS_trans_sf"/>
</dbReference>
<dbReference type="GO" id="GO:0005351">
    <property type="term" value="F:carbohydrate:proton symporter activity"/>
    <property type="evidence" value="ECO:0007669"/>
    <property type="project" value="TreeGrafter"/>
</dbReference>
<evidence type="ECO:0000256" key="4">
    <source>
        <dbReference type="ARBA" id="ARBA00022989"/>
    </source>
</evidence>
<feature type="transmembrane region" description="Helical" evidence="7">
    <location>
        <begin position="151"/>
        <end position="172"/>
    </location>
</feature>
<dbReference type="Gene3D" id="1.20.1250.20">
    <property type="entry name" value="MFS general substrate transporter like domains"/>
    <property type="match status" value="2"/>
</dbReference>
<feature type="region of interest" description="Disordered" evidence="6">
    <location>
        <begin position="463"/>
        <end position="487"/>
    </location>
</feature>
<keyword evidence="4 7" id="KW-1133">Transmembrane helix</keyword>
<evidence type="ECO:0000259" key="9">
    <source>
        <dbReference type="PROSITE" id="PS50850"/>
    </source>
</evidence>
<feature type="domain" description="Major facilitator superfamily (MFS) profile" evidence="9">
    <location>
        <begin position="17"/>
        <end position="415"/>
    </location>
</feature>
<evidence type="ECO:0000256" key="8">
    <source>
        <dbReference type="SAM" id="SignalP"/>
    </source>
</evidence>
<organism evidence="10 11">
    <name type="scientific">Hirsutella rhossiliensis</name>
    <dbReference type="NCBI Taxonomy" id="111463"/>
    <lineage>
        <taxon>Eukaryota</taxon>
        <taxon>Fungi</taxon>
        <taxon>Dikarya</taxon>
        <taxon>Ascomycota</taxon>
        <taxon>Pezizomycotina</taxon>
        <taxon>Sordariomycetes</taxon>
        <taxon>Hypocreomycetidae</taxon>
        <taxon>Hypocreales</taxon>
        <taxon>Ophiocordycipitaceae</taxon>
        <taxon>Hirsutella</taxon>
    </lineage>
</organism>
<evidence type="ECO:0000256" key="3">
    <source>
        <dbReference type="ARBA" id="ARBA00022692"/>
    </source>
</evidence>
<dbReference type="PROSITE" id="PS50850">
    <property type="entry name" value="MFS"/>
    <property type="match status" value="1"/>
</dbReference>
<dbReference type="OrthoDB" id="2544694at2759"/>
<evidence type="ECO:0000313" key="11">
    <source>
        <dbReference type="Proteomes" id="UP000824596"/>
    </source>
</evidence>
<evidence type="ECO:0000256" key="2">
    <source>
        <dbReference type="ARBA" id="ARBA00010992"/>
    </source>
</evidence>
<feature type="transmembrane region" description="Helical" evidence="7">
    <location>
        <begin position="390"/>
        <end position="411"/>
    </location>
</feature>
<evidence type="ECO:0000256" key="6">
    <source>
        <dbReference type="SAM" id="MobiDB-lite"/>
    </source>
</evidence>
<feature type="chain" id="PRO_5040501332" evidence="8">
    <location>
        <begin position="23"/>
        <end position="487"/>
    </location>
</feature>
<keyword evidence="5 7" id="KW-0472">Membrane</keyword>
<evidence type="ECO:0000256" key="1">
    <source>
        <dbReference type="ARBA" id="ARBA00004141"/>
    </source>
</evidence>
<evidence type="ECO:0000256" key="7">
    <source>
        <dbReference type="SAM" id="Phobius"/>
    </source>
</evidence>
<keyword evidence="8" id="KW-0732">Signal</keyword>
<dbReference type="AlphaFoldDB" id="A0A9P8ML52"/>
<dbReference type="Proteomes" id="UP000824596">
    <property type="component" value="Unassembled WGS sequence"/>
</dbReference>
<protein>
    <submittedName>
        <fullName evidence="10">Sugar transporter domain-containing protein</fullName>
    </submittedName>
</protein>
<dbReference type="EMBL" id="JAIZPD010000016">
    <property type="protein sequence ID" value="KAH0958303.1"/>
    <property type="molecule type" value="Genomic_DNA"/>
</dbReference>
<feature type="transmembrane region" description="Helical" evidence="7">
    <location>
        <begin position="12"/>
        <end position="30"/>
    </location>
</feature>
<feature type="compositionally biased region" description="Basic and acidic residues" evidence="6">
    <location>
        <begin position="474"/>
        <end position="487"/>
    </location>
</feature>
<evidence type="ECO:0000313" key="10">
    <source>
        <dbReference type="EMBL" id="KAH0958303.1"/>
    </source>
</evidence>
<comment type="similarity">
    <text evidence="2">Belongs to the major facilitator superfamily. Sugar transporter (TC 2.A.1.1) family.</text>
</comment>
<dbReference type="GO" id="GO:0016020">
    <property type="term" value="C:membrane"/>
    <property type="evidence" value="ECO:0007669"/>
    <property type="project" value="UniProtKB-SubCell"/>
</dbReference>
<proteinExistence type="inferred from homology"/>
<dbReference type="PANTHER" id="PTHR48022">
    <property type="entry name" value="PLASTIDIC GLUCOSE TRANSPORTER 4"/>
    <property type="match status" value="1"/>
</dbReference>
<comment type="caution">
    <text evidence="10">The sequence shown here is derived from an EMBL/GenBank/DDBJ whole genome shotgun (WGS) entry which is preliminary data.</text>
</comment>
<accession>A0A9P8ML52</accession>
<feature type="transmembrane region" description="Helical" evidence="7">
    <location>
        <begin position="362"/>
        <end position="384"/>
    </location>
</feature>
<gene>
    <name evidence="10" type="ORF">HRG_10604</name>
</gene>
<feature type="transmembrane region" description="Helical" evidence="7">
    <location>
        <begin position="67"/>
        <end position="84"/>
    </location>
</feature>